<reference evidence="2" key="1">
    <citation type="journal article" date="2014" name="Int. J. Syst. Evol. Microbiol.">
        <title>Complete genome sequence of Corynebacterium casei LMG S-19264T (=DSM 44701T), isolated from a smear-ripened cheese.</title>
        <authorList>
            <consortium name="US DOE Joint Genome Institute (JGI-PGF)"/>
            <person name="Walter F."/>
            <person name="Albersmeier A."/>
            <person name="Kalinowski J."/>
            <person name="Ruckert C."/>
        </authorList>
    </citation>
    <scope>NUCLEOTIDE SEQUENCE</scope>
    <source>
        <strain evidence="2">KCTC 22169</strain>
    </source>
</reference>
<dbReference type="Pfam" id="PF12099">
    <property type="entry name" value="DUF3575"/>
    <property type="match status" value="1"/>
</dbReference>
<proteinExistence type="predicted"/>
<name>A0A918K501_9GAMM</name>
<evidence type="ECO:0000313" key="3">
    <source>
        <dbReference type="Proteomes" id="UP000626148"/>
    </source>
</evidence>
<dbReference type="EMBL" id="BMXR01000003">
    <property type="protein sequence ID" value="GGX49452.1"/>
    <property type="molecule type" value="Genomic_DNA"/>
</dbReference>
<feature type="signal peptide" evidence="1">
    <location>
        <begin position="1"/>
        <end position="21"/>
    </location>
</feature>
<dbReference type="AlphaFoldDB" id="A0A918K501"/>
<keyword evidence="1" id="KW-0732">Signal</keyword>
<dbReference type="RefSeq" id="WP_189608008.1">
    <property type="nucleotide sequence ID" value="NZ_BMXR01000003.1"/>
</dbReference>
<reference evidence="2" key="2">
    <citation type="submission" date="2020-09" db="EMBL/GenBank/DDBJ databases">
        <authorList>
            <person name="Sun Q."/>
            <person name="Kim S."/>
        </authorList>
    </citation>
    <scope>NUCLEOTIDE SEQUENCE</scope>
    <source>
        <strain evidence="2">KCTC 22169</strain>
    </source>
</reference>
<sequence>MNRSLGVLLLISLLSPGIASAEDRLNIRTNPLMALGTVVNLEVDVRLGERWALGPVLSANGTEPDYHVGLRLNRYETGTFDQGWLLSMAATGGSELGDYKVVNDVYTDERDRGWKAALGLNQAYLWRWDTFNTTVGLGARVEYHELQDRLSLHSDVHFSIGWIR</sequence>
<feature type="chain" id="PRO_5037126938" description="Outer membrane protein beta-barrel domain-containing protein" evidence="1">
    <location>
        <begin position="22"/>
        <end position="164"/>
    </location>
</feature>
<organism evidence="2 3">
    <name type="scientific">Saccharospirillum salsuginis</name>
    <dbReference type="NCBI Taxonomy" id="418750"/>
    <lineage>
        <taxon>Bacteria</taxon>
        <taxon>Pseudomonadati</taxon>
        <taxon>Pseudomonadota</taxon>
        <taxon>Gammaproteobacteria</taxon>
        <taxon>Oceanospirillales</taxon>
        <taxon>Saccharospirillaceae</taxon>
        <taxon>Saccharospirillum</taxon>
    </lineage>
</organism>
<comment type="caution">
    <text evidence="2">The sequence shown here is derived from an EMBL/GenBank/DDBJ whole genome shotgun (WGS) entry which is preliminary data.</text>
</comment>
<evidence type="ECO:0000256" key="1">
    <source>
        <dbReference type="SAM" id="SignalP"/>
    </source>
</evidence>
<protein>
    <recommendedName>
        <fullName evidence="4">Outer membrane protein beta-barrel domain-containing protein</fullName>
    </recommendedName>
</protein>
<gene>
    <name evidence="2" type="ORF">GCM10007392_15960</name>
</gene>
<evidence type="ECO:0000313" key="2">
    <source>
        <dbReference type="EMBL" id="GGX49452.1"/>
    </source>
</evidence>
<evidence type="ECO:0008006" key="4">
    <source>
        <dbReference type="Google" id="ProtNLM"/>
    </source>
</evidence>
<keyword evidence="3" id="KW-1185">Reference proteome</keyword>
<dbReference type="InterPro" id="IPR021958">
    <property type="entry name" value="DUF3575"/>
</dbReference>
<accession>A0A918K501</accession>
<dbReference type="Proteomes" id="UP000626148">
    <property type="component" value="Unassembled WGS sequence"/>
</dbReference>